<dbReference type="Gene3D" id="2.60.120.260">
    <property type="entry name" value="Galactose-binding domain-like"/>
    <property type="match status" value="1"/>
</dbReference>
<evidence type="ECO:0000313" key="2">
    <source>
        <dbReference type="EMBL" id="CBJ28025.1"/>
    </source>
</evidence>
<proteinExistence type="predicted"/>
<feature type="region of interest" description="Disordered" evidence="1">
    <location>
        <begin position="1324"/>
        <end position="1350"/>
    </location>
</feature>
<organism evidence="2 3">
    <name type="scientific">Ectocarpus siliculosus</name>
    <name type="common">Brown alga</name>
    <name type="synonym">Conferva siliculosa</name>
    <dbReference type="NCBI Taxonomy" id="2880"/>
    <lineage>
        <taxon>Eukaryota</taxon>
        <taxon>Sar</taxon>
        <taxon>Stramenopiles</taxon>
        <taxon>Ochrophyta</taxon>
        <taxon>PX clade</taxon>
        <taxon>Phaeophyceae</taxon>
        <taxon>Ectocarpales</taxon>
        <taxon>Ectocarpaceae</taxon>
        <taxon>Ectocarpus</taxon>
    </lineage>
</organism>
<dbReference type="InterPro" id="IPR008979">
    <property type="entry name" value="Galactose-bd-like_sf"/>
</dbReference>
<dbReference type="OrthoDB" id="189275at2759"/>
<evidence type="ECO:0000313" key="3">
    <source>
        <dbReference type="Proteomes" id="UP000002630"/>
    </source>
</evidence>
<dbReference type="eggNOG" id="ENOG502QU8Z">
    <property type="taxonomic scope" value="Eukaryota"/>
</dbReference>
<dbReference type="InterPro" id="IPR051941">
    <property type="entry name" value="BG_Antigen-Binding_Lectin"/>
</dbReference>
<gene>
    <name evidence="2" type="ORF">Esi_0089_0079</name>
</gene>
<dbReference type="Proteomes" id="UP000002630">
    <property type="component" value="Linkage Group LG17"/>
</dbReference>
<dbReference type="InParanoid" id="D7G8I0"/>
<feature type="compositionally biased region" description="Polar residues" evidence="1">
    <location>
        <begin position="1337"/>
        <end position="1347"/>
    </location>
</feature>
<dbReference type="EMBL" id="FN649742">
    <property type="protein sequence ID" value="CBJ28025.1"/>
    <property type="molecule type" value="Genomic_DNA"/>
</dbReference>
<dbReference type="PANTHER" id="PTHR45713:SF6">
    <property type="entry name" value="F5_8 TYPE C DOMAIN-CONTAINING PROTEIN"/>
    <property type="match status" value="1"/>
</dbReference>
<name>D7G8I0_ECTSI</name>
<keyword evidence="3" id="KW-1185">Reference proteome</keyword>
<dbReference type="EMBL" id="FN649127">
    <property type="protein sequence ID" value="CBJ28025.1"/>
    <property type="molecule type" value="Genomic_DNA"/>
</dbReference>
<sequence length="2304" mass="243263">MSPVSSSRTAARVRRYLDSSSLVGDIRRLSSNPLTAADLALPVPGDNGSLSHNADIVVHAADQDTFVHNVTRTPSTGLLGIGDEATLTAHFSRKVRYTGEPPTLELATATPFDVVSCSSPSAGSFADSLTFSYTVSPGDYSSDLSYTNSGALSLLVSASANDSESTTSTTEIVDESGNDVNVTLPAVGSELSVTGGEEWRRLEAEEGEGEGALVVDTSNVVLYVTSTNGDGVYYTGESIFVQVVYNNDVVIFGTPLLTLRVGDAPYYNRRAVYSSGSGTSVLVFEYIVELGDHTIRLDYDGTNALYLPTTTEGSSSPMLSEEPVSAVRSKYDEDIDADPTLPPVWSPDTLGARVSITIAGDVTPTVVSVSCPLTPGGVAYGVGEVIDLEVLFTTRVYVKKSISLPYLLVETGEDRRGDAQANYLSGNMTDTLTFRYTVVEGDSTDRFDILDTRTNGRQKFSTALVKAPAAEVKAASDRPSVDALLFLAVPGDPGTISFDRNITLDTEAPFVRSVTVTSEDGVYGTGDTIGLVCAFSQPVVVVGEAQGTPSIGLSLGRSDRSSRAVYSGGNGTADFELSYTVQYGDYTELLDYESADSFLLFQTWQQAMERSGAAIKRSSTNPSQDADLTLAPPGSPLTVLGKFSIAAMGSKVAVQTESVRVVGATSSFSNGTYPEGSVIPITVKFSVEVYVMYGVPSLLLNVRDTAATDDNETTIAPSGGTGTAYANYTAGNGTSELLFAYTVERGDATDRLDYSSPAADALWAPFGAIVAKDTTLGWPVYLWSLPEPGAEDSLGWNTDIVISDEVLLVERVWSTTPEGTYGAGENIDLYVGFRFPILLESDTSFLSVNTVGGGEQKSVRRRLRHSFVRGYPVELSRLDATENALVFTYAVQEGHETAALEVASAYALNGTVRLNATYATSSINITLPEAGEPESLSYDRTIEIDTTAPAVLNATSTQPNGTYATSAVIGITVRFSSPVVVVNGGDYPANCTAGGSGDGSSSSDGDVAWCEGLPVLQLDASGENGDKNATYAGGNGTADLLFEYEVAEGDGSSRLDYASTAALSAGIGDILRASANPSTPADISLPAKGTAGSLGWSSEIIVDSSTGYILDVNSTKPDGVYGIGEEIYIDVYLSTPVTVAGTIFLELNAGPEVVGVYVSGGSSDDGVLTFLYTVSEGDATPNLDTDGQNSVVVPEGSSIRSVDEARTPMVLVLDTETSGQGSLGMNKDLTINTLPPYVLDVASSKRNEEYGAGEEIEITVTFDYPVVVVAGAVLLIDTGGTTTSAEAVFSSGNGSTTVTFLYTVSEGDESVDLGTFEGGDAGEGGGLDGTVLRDSDNPTQEANTTLPVSGEDGSLTVNNDIIIDTTAPYVIAVLSLREGVYTVGQIVDLQVIYNKPVNVTGTPRVSFVLDSSNNTISSSDSLVYSYAYYDASFDIGSLADEHRALSFVYMVRDGDEMSHFKYTGSDALELYDNATIKRASTTATTDALINLPTSEGGSLLDLVTKTEVIVRGLYHADASDLEITVLHQEHSCVLSASAETMGDSNSYSARPAGVQFGVPEERRHMRGFGPNPAASTGAPSRPAYWHRGIGYDYAFADVVGENVAKHEQAVSRQSSTMFGGVSGAAVDGQLSRFFSDGSTTMTSLETQPWWQVTFIKSYTLGYVRLFGREDEVVKPEVQTITLRSNNALGGSFTLNFTDSLGTSSLTDDIQYNAVGALGEERGNGTGTGSGESLESKLEELSGITSVEVTRSSSPSSQDEDVYQRTWTVTFVSPSGDVPQIGLGSDEGLTSFGNTFTFATIQDGTTPGGLETLEEAKAAASYSVYLPDNEPEVNIPIPGGIVGRVIRVQLEGTGYLSISELQAYELSFLPLSKPTRSNPVPVREEWDPIHAEESLTAAFMGTTVSGQWTLRLRDTTAMAVGTGIGRAANRHAHGDGGVAGWELVVTDFFGNVFRFTTDSVVTVETLPKYGRLFAGASNAAEALTAASTTTTNVTTNTTTATNYQETSTAYHITAADGFDRHLGACHAVGGGDRGDRSRNCPDMFGSGPSLSTRSLGAVAARNRVQAAPGGGAKLWYLPEEGYLGPDDFGFSVTVAGVKSEDAWVVGVHTRRCRLFEEGDAHDLCLCESPVIQVDQDQQALCYSAVESVCASELSGLGGNKTDSNTRLNTKIKVRMCKACDVTYRGQVTSTPETFSEYTSECLAEIGKVGDWLVAEGYCQDTYTFPVCDNEAFDPVGNPIEGPSLGVARSLRLEGLGTKQTDRTDIRRRSGSGSADGGEDGGECRCTQAPEGCPCRDQAWATRDQG</sequence>
<accession>D7G8I0</accession>
<dbReference type="SUPFAM" id="SSF49785">
    <property type="entry name" value="Galactose-binding domain-like"/>
    <property type="match status" value="1"/>
</dbReference>
<feature type="region of interest" description="Disordered" evidence="1">
    <location>
        <begin position="2254"/>
        <end position="2290"/>
    </location>
</feature>
<dbReference type="PANTHER" id="PTHR45713">
    <property type="entry name" value="FTP DOMAIN-CONTAINING PROTEIN"/>
    <property type="match status" value="1"/>
</dbReference>
<protein>
    <submittedName>
        <fullName evidence="2">Uncharacterized protein</fullName>
    </submittedName>
</protein>
<reference evidence="2 3" key="1">
    <citation type="journal article" date="2010" name="Nature">
        <title>The Ectocarpus genome and the independent evolution of multicellularity in brown algae.</title>
        <authorList>
            <person name="Cock J.M."/>
            <person name="Sterck L."/>
            <person name="Rouze P."/>
            <person name="Scornet D."/>
            <person name="Allen A.E."/>
            <person name="Amoutzias G."/>
            <person name="Anthouard V."/>
            <person name="Artiguenave F."/>
            <person name="Aury J.M."/>
            <person name="Badger J.H."/>
            <person name="Beszteri B."/>
            <person name="Billiau K."/>
            <person name="Bonnet E."/>
            <person name="Bothwell J.H."/>
            <person name="Bowler C."/>
            <person name="Boyen C."/>
            <person name="Brownlee C."/>
            <person name="Carrano C.J."/>
            <person name="Charrier B."/>
            <person name="Cho G.Y."/>
            <person name="Coelho S.M."/>
            <person name="Collen J."/>
            <person name="Corre E."/>
            <person name="Da Silva C."/>
            <person name="Delage L."/>
            <person name="Delaroque N."/>
            <person name="Dittami S.M."/>
            <person name="Doulbeau S."/>
            <person name="Elias M."/>
            <person name="Farnham G."/>
            <person name="Gachon C.M."/>
            <person name="Gschloessl B."/>
            <person name="Heesch S."/>
            <person name="Jabbari K."/>
            <person name="Jubin C."/>
            <person name="Kawai H."/>
            <person name="Kimura K."/>
            <person name="Kloareg B."/>
            <person name="Kupper F.C."/>
            <person name="Lang D."/>
            <person name="Le Bail A."/>
            <person name="Leblanc C."/>
            <person name="Lerouge P."/>
            <person name="Lohr M."/>
            <person name="Lopez P.J."/>
            <person name="Martens C."/>
            <person name="Maumus F."/>
            <person name="Michel G."/>
            <person name="Miranda-Saavedra D."/>
            <person name="Morales J."/>
            <person name="Moreau H."/>
            <person name="Motomura T."/>
            <person name="Nagasato C."/>
            <person name="Napoli C.A."/>
            <person name="Nelson D.R."/>
            <person name="Nyvall-Collen P."/>
            <person name="Peters A.F."/>
            <person name="Pommier C."/>
            <person name="Potin P."/>
            <person name="Poulain J."/>
            <person name="Quesneville H."/>
            <person name="Read B."/>
            <person name="Rensing S.A."/>
            <person name="Ritter A."/>
            <person name="Rousvoal S."/>
            <person name="Samanta M."/>
            <person name="Samson G."/>
            <person name="Schroeder D.C."/>
            <person name="Segurens B."/>
            <person name="Strittmatter M."/>
            <person name="Tonon T."/>
            <person name="Tregear J.W."/>
            <person name="Valentin K."/>
            <person name="von Dassow P."/>
            <person name="Yamagishi T."/>
            <person name="Van de Peer Y."/>
            <person name="Wincker P."/>
        </authorList>
    </citation>
    <scope>NUCLEOTIDE SEQUENCE [LARGE SCALE GENOMIC DNA]</scope>
    <source>
        <strain evidence="3">Ec32 / CCAP1310/4</strain>
    </source>
</reference>
<evidence type="ECO:0000256" key="1">
    <source>
        <dbReference type="SAM" id="MobiDB-lite"/>
    </source>
</evidence>